<dbReference type="RefSeq" id="WP_058573200.1">
    <property type="nucleotide sequence ID" value="NZ_LOPV01000482.1"/>
</dbReference>
<dbReference type="Proteomes" id="UP000053157">
    <property type="component" value="Unassembled WGS sequence"/>
</dbReference>
<keyword evidence="1" id="KW-0472">Membrane</keyword>
<evidence type="ECO:0000313" key="3">
    <source>
        <dbReference type="Proteomes" id="UP000053157"/>
    </source>
</evidence>
<dbReference type="AlphaFoldDB" id="A0A0W1RVR2"/>
<proteinExistence type="predicted"/>
<keyword evidence="1" id="KW-0812">Transmembrane</keyword>
<protein>
    <submittedName>
        <fullName evidence="2">Uncharacterized protein</fullName>
    </submittedName>
</protein>
<sequence>MVSRENLVTLGFVLAAFPVAFAVQEVTGRFLYSYATVIVVGVVVPTAINEYLNHQRADS</sequence>
<keyword evidence="3" id="KW-1185">Reference proteome</keyword>
<reference evidence="2 3" key="1">
    <citation type="submission" date="2015-12" db="EMBL/GenBank/DDBJ databases">
        <title>Haloferax profundi sp. nov. isolated from the Discovery deep brine-seawater interface in the Red Sea.</title>
        <authorList>
            <person name="Zhang G."/>
            <person name="Stingl U."/>
            <person name="Rashid M."/>
        </authorList>
    </citation>
    <scope>NUCLEOTIDE SEQUENCE [LARGE SCALE GENOMIC DNA]</scope>
    <source>
        <strain evidence="2 3">SB29</strain>
    </source>
</reference>
<dbReference type="InterPro" id="IPR058293">
    <property type="entry name" value="DUF7987"/>
</dbReference>
<accession>A0A0W1RVR2</accession>
<name>A0A0W1RVR2_9EURY</name>
<feature type="transmembrane region" description="Helical" evidence="1">
    <location>
        <begin position="32"/>
        <end position="52"/>
    </location>
</feature>
<dbReference type="Pfam" id="PF25949">
    <property type="entry name" value="DUF7987"/>
    <property type="match status" value="1"/>
</dbReference>
<comment type="caution">
    <text evidence="2">The sequence shown here is derived from an EMBL/GenBank/DDBJ whole genome shotgun (WGS) entry which is preliminary data.</text>
</comment>
<keyword evidence="1" id="KW-1133">Transmembrane helix</keyword>
<gene>
    <name evidence="2" type="ORF">AUR66_02625</name>
</gene>
<evidence type="ECO:0000256" key="1">
    <source>
        <dbReference type="SAM" id="Phobius"/>
    </source>
</evidence>
<dbReference type="EMBL" id="LOPV01000482">
    <property type="protein sequence ID" value="KTG17720.1"/>
    <property type="molecule type" value="Genomic_DNA"/>
</dbReference>
<organism evidence="2 3">
    <name type="scientific">Haloferax profundi</name>
    <dbReference type="NCBI Taxonomy" id="1544718"/>
    <lineage>
        <taxon>Archaea</taxon>
        <taxon>Methanobacteriati</taxon>
        <taxon>Methanobacteriota</taxon>
        <taxon>Stenosarchaea group</taxon>
        <taxon>Halobacteria</taxon>
        <taxon>Halobacteriales</taxon>
        <taxon>Haloferacaceae</taxon>
        <taxon>Haloferax</taxon>
    </lineage>
</organism>
<evidence type="ECO:0000313" key="2">
    <source>
        <dbReference type="EMBL" id="KTG17720.1"/>
    </source>
</evidence>